<dbReference type="EMBL" id="BSTK01000008">
    <property type="protein sequence ID" value="GLY87487.1"/>
    <property type="molecule type" value="Genomic_DNA"/>
</dbReference>
<protein>
    <submittedName>
        <fullName evidence="1">Uncharacterized protein</fullName>
    </submittedName>
</protein>
<proteinExistence type="predicted"/>
<dbReference type="RefSeq" id="WP_285576574.1">
    <property type="nucleotide sequence ID" value="NZ_BSTK01000008.1"/>
</dbReference>
<organism evidence="1 2">
    <name type="scientific">Actinoallomurus iriomotensis</name>
    <dbReference type="NCBI Taxonomy" id="478107"/>
    <lineage>
        <taxon>Bacteria</taxon>
        <taxon>Bacillati</taxon>
        <taxon>Actinomycetota</taxon>
        <taxon>Actinomycetes</taxon>
        <taxon>Streptosporangiales</taxon>
        <taxon>Thermomonosporaceae</taxon>
        <taxon>Actinoallomurus</taxon>
    </lineage>
</organism>
<reference evidence="1" key="1">
    <citation type="submission" date="2023-03" db="EMBL/GenBank/DDBJ databases">
        <title>Actinoallomurus iriomotensis NBRC 103684.</title>
        <authorList>
            <person name="Ichikawa N."/>
            <person name="Sato H."/>
            <person name="Tonouchi N."/>
        </authorList>
    </citation>
    <scope>NUCLEOTIDE SEQUENCE</scope>
    <source>
        <strain evidence="1">NBRC 103684</strain>
    </source>
</reference>
<gene>
    <name evidence="1" type="ORF">Airi02_054160</name>
</gene>
<name>A0A9W6W246_9ACTN</name>
<evidence type="ECO:0000313" key="1">
    <source>
        <dbReference type="EMBL" id="GLY87487.1"/>
    </source>
</evidence>
<comment type="caution">
    <text evidence="1">The sequence shown here is derived from an EMBL/GenBank/DDBJ whole genome shotgun (WGS) entry which is preliminary data.</text>
</comment>
<dbReference type="AlphaFoldDB" id="A0A9W6W246"/>
<dbReference type="Proteomes" id="UP001165074">
    <property type="component" value="Unassembled WGS sequence"/>
</dbReference>
<sequence>MRIEMIEPSPNRSENAIEFEVRIPLSGEVTLVPDRQRFYLSRGFAGRTVIV</sequence>
<accession>A0A9W6W246</accession>
<evidence type="ECO:0000313" key="2">
    <source>
        <dbReference type="Proteomes" id="UP001165074"/>
    </source>
</evidence>
<keyword evidence="2" id="KW-1185">Reference proteome</keyword>